<comment type="similarity">
    <text evidence="8">Belongs to the ATPase delta chain family.</text>
</comment>
<evidence type="ECO:0000256" key="2">
    <source>
        <dbReference type="ARBA" id="ARBA00022448"/>
    </source>
</evidence>
<dbReference type="PRINTS" id="PR00125">
    <property type="entry name" value="ATPASEDELTA"/>
</dbReference>
<evidence type="ECO:0000256" key="3">
    <source>
        <dbReference type="ARBA" id="ARBA00022781"/>
    </source>
</evidence>
<evidence type="ECO:0000256" key="7">
    <source>
        <dbReference type="ARBA" id="ARBA00023310"/>
    </source>
</evidence>
<dbReference type="AlphaFoldDB" id="A0A1H7IIE5"/>
<evidence type="ECO:0000256" key="6">
    <source>
        <dbReference type="ARBA" id="ARBA00023196"/>
    </source>
</evidence>
<organism evidence="9 10">
    <name type="scientific">Jannaschia helgolandensis</name>
    <dbReference type="NCBI Taxonomy" id="188906"/>
    <lineage>
        <taxon>Bacteria</taxon>
        <taxon>Pseudomonadati</taxon>
        <taxon>Pseudomonadota</taxon>
        <taxon>Alphaproteobacteria</taxon>
        <taxon>Rhodobacterales</taxon>
        <taxon>Roseobacteraceae</taxon>
        <taxon>Jannaschia</taxon>
    </lineage>
</organism>
<keyword evidence="6 8" id="KW-0139">CF(1)</keyword>
<keyword evidence="3 8" id="KW-0375">Hydrogen ion transport</keyword>
<dbReference type="GO" id="GO:0005886">
    <property type="term" value="C:plasma membrane"/>
    <property type="evidence" value="ECO:0007669"/>
    <property type="project" value="UniProtKB-SubCell"/>
</dbReference>
<comment type="subcellular location">
    <subcellularLocation>
        <location evidence="8">Cell membrane</location>
        <topology evidence="8">Peripheral membrane protein</topology>
    </subcellularLocation>
    <subcellularLocation>
        <location evidence="1">Membrane</location>
    </subcellularLocation>
</comment>
<dbReference type="GO" id="GO:0046933">
    <property type="term" value="F:proton-transporting ATP synthase activity, rotational mechanism"/>
    <property type="evidence" value="ECO:0007669"/>
    <property type="project" value="UniProtKB-UniRule"/>
</dbReference>
<comment type="function">
    <text evidence="8">This protein is part of the stalk that links CF(0) to CF(1). It either transmits conformational changes from CF(0) to CF(1) or is implicated in proton conduction.</text>
</comment>
<dbReference type="GO" id="GO:0045259">
    <property type="term" value="C:proton-transporting ATP synthase complex"/>
    <property type="evidence" value="ECO:0007669"/>
    <property type="project" value="UniProtKB-KW"/>
</dbReference>
<dbReference type="InterPro" id="IPR026015">
    <property type="entry name" value="ATP_synth_OSCP/delta_N_sf"/>
</dbReference>
<comment type="function">
    <text evidence="8">F(1)F(0) ATP synthase produces ATP from ADP in the presence of a proton or sodium gradient. F-type ATPases consist of two structural domains, F(1) containing the extramembraneous catalytic core and F(0) containing the membrane proton channel, linked together by a central stalk and a peripheral stalk. During catalysis, ATP synthesis in the catalytic domain of F(1) is coupled via a rotary mechanism of the central stalk subunits to proton translocation.</text>
</comment>
<keyword evidence="4 8" id="KW-0406">Ion transport</keyword>
<dbReference type="NCBIfam" id="NF004406">
    <property type="entry name" value="PRK05758.3-2"/>
    <property type="match status" value="1"/>
</dbReference>
<dbReference type="NCBIfam" id="TIGR01145">
    <property type="entry name" value="ATP_synt_delta"/>
    <property type="match status" value="1"/>
</dbReference>
<evidence type="ECO:0000256" key="8">
    <source>
        <dbReference type="HAMAP-Rule" id="MF_01416"/>
    </source>
</evidence>
<dbReference type="Proteomes" id="UP000199283">
    <property type="component" value="Unassembled WGS sequence"/>
</dbReference>
<dbReference type="SUPFAM" id="SSF47928">
    <property type="entry name" value="N-terminal domain of the delta subunit of the F1F0-ATP synthase"/>
    <property type="match status" value="1"/>
</dbReference>
<dbReference type="STRING" id="188906.SAMN04488526_1040"/>
<accession>A0A1H7IIE5</accession>
<dbReference type="HAMAP" id="MF_01416">
    <property type="entry name" value="ATP_synth_delta_bact"/>
    <property type="match status" value="1"/>
</dbReference>
<evidence type="ECO:0000313" key="9">
    <source>
        <dbReference type="EMBL" id="SEK61622.1"/>
    </source>
</evidence>
<dbReference type="InterPro" id="IPR000711">
    <property type="entry name" value="ATPase_OSCP/dsu"/>
</dbReference>
<keyword evidence="10" id="KW-1185">Reference proteome</keyword>
<proteinExistence type="inferred from homology"/>
<keyword evidence="2 8" id="KW-0813">Transport</keyword>
<reference evidence="9 10" key="1">
    <citation type="submission" date="2016-10" db="EMBL/GenBank/DDBJ databases">
        <authorList>
            <person name="de Groot N.N."/>
        </authorList>
    </citation>
    <scope>NUCLEOTIDE SEQUENCE [LARGE SCALE GENOMIC DNA]</scope>
    <source>
        <strain evidence="9 10">DSM 14858</strain>
    </source>
</reference>
<keyword evidence="7 8" id="KW-0066">ATP synthesis</keyword>
<dbReference type="Pfam" id="PF00213">
    <property type="entry name" value="OSCP"/>
    <property type="match status" value="1"/>
</dbReference>
<keyword evidence="8" id="KW-1003">Cell membrane</keyword>
<dbReference type="PANTHER" id="PTHR11910">
    <property type="entry name" value="ATP SYNTHASE DELTA CHAIN"/>
    <property type="match status" value="1"/>
</dbReference>
<evidence type="ECO:0000256" key="1">
    <source>
        <dbReference type="ARBA" id="ARBA00004370"/>
    </source>
</evidence>
<evidence type="ECO:0000256" key="5">
    <source>
        <dbReference type="ARBA" id="ARBA00023136"/>
    </source>
</evidence>
<name>A0A1H7IIE5_9RHOB</name>
<protein>
    <recommendedName>
        <fullName evidence="8">ATP synthase subunit delta</fullName>
    </recommendedName>
    <alternativeName>
        <fullName evidence="8">ATP synthase F(1) sector subunit delta</fullName>
    </alternativeName>
    <alternativeName>
        <fullName evidence="8">F-type ATPase subunit delta</fullName>
        <shortName evidence="8">F-ATPase subunit delta</shortName>
    </alternativeName>
</protein>
<gene>
    <name evidence="8" type="primary">atpH</name>
    <name evidence="9" type="ORF">SAMN04488526_1040</name>
</gene>
<keyword evidence="5 8" id="KW-0472">Membrane</keyword>
<evidence type="ECO:0000313" key="10">
    <source>
        <dbReference type="Proteomes" id="UP000199283"/>
    </source>
</evidence>
<sequence>MALRRCCRVRTPLLEEARFRDLLLSGTGLTWVASGFADDARETVERVDVSEPASISMGIAVRYAQAVFDLSRDSGDLKKLEADVTALDEAIRASQDLRDVLTSPVITREDQGKALGALASQMGLGTVLSNTLRLMAGKRRLFVVPQMVAVLKGMLSDNRGEVTAEVRSPKALTKTQSDKLSMALKESTGKDVKLDVTIDDGLIGGLVVKIGSRMIDTSIRAKLNALQNTMKEVR</sequence>
<dbReference type="Gene3D" id="1.10.520.20">
    <property type="entry name" value="N-terminal domain of the delta subunit of the F1F0-ATP synthase"/>
    <property type="match status" value="1"/>
</dbReference>
<evidence type="ECO:0000256" key="4">
    <source>
        <dbReference type="ARBA" id="ARBA00023065"/>
    </source>
</evidence>
<dbReference type="EMBL" id="FNZQ01000001">
    <property type="protein sequence ID" value="SEK61622.1"/>
    <property type="molecule type" value="Genomic_DNA"/>
</dbReference>